<name>A0A8J3V5V0_9ACTN</name>
<comment type="caution">
    <text evidence="1">The sequence shown here is derived from an EMBL/GenBank/DDBJ whole genome shotgun (WGS) entry which is preliminary data.</text>
</comment>
<dbReference type="Proteomes" id="UP000605992">
    <property type="component" value="Unassembled WGS sequence"/>
</dbReference>
<organism evidence="1 2">
    <name type="scientific">Planotetraspora thailandica</name>
    <dbReference type="NCBI Taxonomy" id="487172"/>
    <lineage>
        <taxon>Bacteria</taxon>
        <taxon>Bacillati</taxon>
        <taxon>Actinomycetota</taxon>
        <taxon>Actinomycetes</taxon>
        <taxon>Streptosporangiales</taxon>
        <taxon>Streptosporangiaceae</taxon>
        <taxon>Planotetraspora</taxon>
    </lineage>
</organism>
<protein>
    <submittedName>
        <fullName evidence="1">Uncharacterized protein</fullName>
    </submittedName>
</protein>
<dbReference type="AlphaFoldDB" id="A0A8J3V5V0"/>
<keyword evidence="2" id="KW-1185">Reference proteome</keyword>
<accession>A0A8J3V5V0</accession>
<proteinExistence type="predicted"/>
<reference evidence="1" key="1">
    <citation type="submission" date="2021-01" db="EMBL/GenBank/DDBJ databases">
        <title>Whole genome shotgun sequence of Planotetraspora thailandica NBRC 104271.</title>
        <authorList>
            <person name="Komaki H."/>
            <person name="Tamura T."/>
        </authorList>
    </citation>
    <scope>NUCLEOTIDE SEQUENCE</scope>
    <source>
        <strain evidence="1">NBRC 104271</strain>
    </source>
</reference>
<evidence type="ECO:0000313" key="1">
    <source>
        <dbReference type="EMBL" id="GII56127.1"/>
    </source>
</evidence>
<sequence>MVLVMTDRVESEMAEAEDGSPARKVGATELLNRREAAWSRRLRGSSLVAEVDIKDGHSEQVASVLGRVYAKWLASGRKPHTFFTRWPACVAVAMTAVAARHYRRGEFWRDLWTAVGYRGLPEEQSTWGKGFANAVDALGMPTFQGMPMPYVGPILMHTGIPTYCLEDYFRLIAHRRASDRGLDAEAFLAWATAPGTEHRLDNLDVPARRFLQHGTEFALDFVERTFDLLDRLRDPAPDLDGVALPPRVLARAQELAAERQLDLSVPSSSGESRTRAERPRIALDPFGRGVEVILPAVGDTPDGLATWTVTADGVTSTVRSRAQWVGVAEAAPATNFSLLKPVRTVVVALAGWQHQTELQVIDPAAPMLVFAEDGRRLPATMPLPPDVVWVVYPGEHELTTDGPLAVTIEGQLPLGWTGWRLRQVSLEGVRSLGLTELPGSRRPVRGYTRPRIVTGDPVAGVTTPYGSPVYARMPEVWLPGQEGAETTWQVDVRRVGSDEAVMSGSHTISGPLSITEIEDAFPSRPVLGAFDIVVRGPLGRGAKRTVFVAEGLGARFTPRVRLFGAAGLAQGKAELTAAVGAQAAPRAISYGSAELAAIAEYRTGEQTEPLVVTPPRVEVMHEREAEPPIWRAGPLRIPADSFADAPGALLVRVPETRSALPSLHVVVGGNVVQDLPASGRPQEGTARFDLVKIADTVAEHKQADLLLEVGSDVIRVGSVRPRQLAYGAEREGDHLRLINHVPVDGLTAGIYPTTAPWREPIVEPVGADGSVPLPVELRDAGPLLVLLQVDDPWVPVEWPRWPKQYLMVGGDGHVISDDPEETALSRFISGEGDFPHEVDGLWRVWTMIDLAERLRPASDLQRFIMTCSRPIQRRPFDALTALVGLGLKPARTLACIISSGLAATAVPDLANADAARRMWPVVPAVAALAGGLQDEDCFAAAERQCGEAFREIVVDGVDSFAGVGRFGADADRLVHMTPQQIEGIWRAANVVPRALLDADTRASAARRLFDARGEEAAREVGSVALYAVKTAEAVLRRLERLDLLPQLDQRRNPDGRAGWRSLPAASIAFAMVARLAARGDAQCRTAEQTFRADWTRLAAIAPDLVTIDLVLAELLVGQAETEMQ</sequence>
<dbReference type="EMBL" id="BOOR01000033">
    <property type="protein sequence ID" value="GII56127.1"/>
    <property type="molecule type" value="Genomic_DNA"/>
</dbReference>
<evidence type="ECO:0000313" key="2">
    <source>
        <dbReference type="Proteomes" id="UP000605992"/>
    </source>
</evidence>
<gene>
    <name evidence="1" type="ORF">Pth03_45160</name>
</gene>